<dbReference type="AlphaFoldDB" id="A0AAU9K7P6"/>
<evidence type="ECO:0000256" key="1">
    <source>
        <dbReference type="ARBA" id="ARBA00022490"/>
    </source>
</evidence>
<dbReference type="EMBL" id="CAJZBQ010000056">
    <property type="protein sequence ID" value="CAG9333448.1"/>
    <property type="molecule type" value="Genomic_DNA"/>
</dbReference>
<accession>A0AAU9K7P6</accession>
<keyword evidence="1" id="KW-0963">Cytoplasm</keyword>
<dbReference type="InterPro" id="IPR019734">
    <property type="entry name" value="TPR_rpt"/>
</dbReference>
<keyword evidence="2" id="KW-0802">TPR repeat</keyword>
<dbReference type="Pfam" id="PF13236">
    <property type="entry name" value="CLU"/>
    <property type="match status" value="1"/>
</dbReference>
<feature type="domain" description="PH" evidence="4">
    <location>
        <begin position="22"/>
        <end position="140"/>
    </location>
</feature>
<dbReference type="InterPro" id="IPR033646">
    <property type="entry name" value="CLU-central"/>
</dbReference>
<dbReference type="InterPro" id="IPR027523">
    <property type="entry name" value="CLU_prot"/>
</dbReference>
<feature type="repeat" description="TPR" evidence="2">
    <location>
        <begin position="995"/>
        <end position="1028"/>
    </location>
</feature>
<dbReference type="CDD" id="cd00821">
    <property type="entry name" value="PH"/>
    <property type="match status" value="1"/>
</dbReference>
<dbReference type="PANTHER" id="PTHR12601">
    <property type="entry name" value="EUKARYOTIC TRANSLATION INITIATION FACTOR 3 SUBUNIT EIF-3"/>
    <property type="match status" value="1"/>
</dbReference>
<evidence type="ECO:0000259" key="4">
    <source>
        <dbReference type="PROSITE" id="PS50003"/>
    </source>
</evidence>
<sequence length="1248" mass="144353">MKSLRDKNPTLFSSLASSINVEQGYEGTVQKLNNSKFFFNRRYLVVKNGLISYFRNPPSEGIPTTPNKTPPMPKAKVHAIDCEIKRVDPEYSKKKKKPFMFQISFWVAQGKKPKRIMWIFAVETEMILNTWLDFLQRARHPINESEEEQGFQYELPEDNSENEDENEEEKLKEMEKINQEKLRAEKLKAEQEENFKRSLELEKRKARQREKEKEENRKKMEIEYELQRLQEEADKKKKEELENQRKERFRKLLEYSWDYRFQNLWSRVLGSRDDYEQNLTYGIRLFKHLGVFEQKAVQASKAIIDELYQPKTKRRIQPLSDSLVPMYIYQNMIFRLTWDQEDSNSCKLFGHEFRASDMLLDALFLLGRKEQTFHLRVPLTSVIDYKGFRMLVIALSPLDGDRTLIHGPSSEGVYHASLPIYDYLSWIAQVLNLKEHKFEWDERIAPAYVHLSVFTQVHKSLGYKELEEYVKESMGSDSPEEVTSEDHMYMVKLSDLLPIDIDINKSDPDFSQRLRPEFICDFENPLSADAFINSSEENANQEDIEVAEASRYLKTAKIPELIELLDSLSIMPIDSKSMTQALHSNGINIRYLGIISEQTSLPHIKDIATVEIVARTCKHLLFQQLAELMLESSDLSPERKATDIGEDKLMGTLGTKTVEGNYLDEASEKIKDDIEKAASLSYHQSIPFRKRAFTKMIAVSLQMPIQETLADSHRIDPVSPRSHIRMDASIKECVVDYLNLVFGSGEESDLFWDGILLPKASKNFNISETTLTKSQINLHALLHAVCYHCGLNLTFYKETELGKAENPFVLQNLDKINEKVKMFSMKNVEYKILAEKYLEYKDAKNHGLSLQTCNLKLRISKALSSDPEYLGDPALLADIGEILLETGDAENAVKKAKEALIQVHPLHSESVKSWCVLMRALFQKNMMDEALQCFDNALNALDYHWGPYHPLHSTIYSILAFLYMQRQNYDDSLILYKNSLMCCLRVLGPNHPHTAEVYMELGNLYIRIEDQAEALAAFEKGYSIYEASIGKNSIITVNAGTQLAQLLINQGRYDQAKPIISHCCEVHELIIEELGRDKDPENSVKIAHHYDKLYEILALGLTLALAILNYSLVLVYCERLWEVLEIRNEETDKEIIGRVLKFALEAKLKLLIPDKKNLILSALLKEEENTDQEEVYKYVEEINSHKYMERTRKDGGLCRHVDKLIEETVSLERKRGRIMATDDNIRLRKAVEELQGILEVVGPEVLDL</sequence>
<dbReference type="SUPFAM" id="SSF48452">
    <property type="entry name" value="TPR-like"/>
    <property type="match status" value="1"/>
</dbReference>
<dbReference type="PROSITE" id="PS50003">
    <property type="entry name" value="PH_DOMAIN"/>
    <property type="match status" value="1"/>
</dbReference>
<dbReference type="InterPro" id="IPR011993">
    <property type="entry name" value="PH-like_dom_sf"/>
</dbReference>
<organism evidence="6 7">
    <name type="scientific">Blepharisma stoltei</name>
    <dbReference type="NCBI Taxonomy" id="1481888"/>
    <lineage>
        <taxon>Eukaryota</taxon>
        <taxon>Sar</taxon>
        <taxon>Alveolata</taxon>
        <taxon>Ciliophora</taxon>
        <taxon>Postciliodesmatophora</taxon>
        <taxon>Heterotrichea</taxon>
        <taxon>Heterotrichida</taxon>
        <taxon>Blepharismidae</taxon>
        <taxon>Blepharisma</taxon>
    </lineage>
</organism>
<comment type="caution">
    <text evidence="6">The sequence shown here is derived from an EMBL/GenBank/DDBJ whole genome shotgun (WGS) entry which is preliminary data.</text>
</comment>
<dbReference type="SMART" id="SM00028">
    <property type="entry name" value="TPR"/>
    <property type="match status" value="5"/>
</dbReference>
<evidence type="ECO:0000259" key="5">
    <source>
        <dbReference type="PROSITE" id="PS51823"/>
    </source>
</evidence>
<dbReference type="SUPFAM" id="SSF50729">
    <property type="entry name" value="PH domain-like"/>
    <property type="match status" value="1"/>
</dbReference>
<feature type="domain" description="Clu" evidence="5">
    <location>
        <begin position="229"/>
        <end position="504"/>
    </location>
</feature>
<dbReference type="InterPro" id="IPR001849">
    <property type="entry name" value="PH_domain"/>
</dbReference>
<gene>
    <name evidence="6" type="ORF">BSTOLATCC_MIC58260</name>
</gene>
<dbReference type="SMART" id="SM00233">
    <property type="entry name" value="PH"/>
    <property type="match status" value="1"/>
</dbReference>
<dbReference type="PROSITE" id="PS51823">
    <property type="entry name" value="CLU"/>
    <property type="match status" value="1"/>
</dbReference>
<name>A0AAU9K7P6_9CILI</name>
<dbReference type="Pfam" id="PF12807">
    <property type="entry name" value="eIF3_p135"/>
    <property type="match status" value="1"/>
</dbReference>
<dbReference type="PROSITE" id="PS50005">
    <property type="entry name" value="TPR"/>
    <property type="match status" value="1"/>
</dbReference>
<proteinExistence type="predicted"/>
<dbReference type="InterPro" id="IPR025697">
    <property type="entry name" value="CLU_dom"/>
</dbReference>
<evidence type="ECO:0000256" key="2">
    <source>
        <dbReference type="PROSITE-ProRule" id="PRU00339"/>
    </source>
</evidence>
<keyword evidence="7" id="KW-1185">Reference proteome</keyword>
<feature type="region of interest" description="Disordered" evidence="3">
    <location>
        <begin position="145"/>
        <end position="174"/>
    </location>
</feature>
<dbReference type="Proteomes" id="UP001162131">
    <property type="component" value="Unassembled WGS sequence"/>
</dbReference>
<dbReference type="Pfam" id="PF13424">
    <property type="entry name" value="TPR_12"/>
    <property type="match status" value="1"/>
</dbReference>
<dbReference type="Pfam" id="PF00169">
    <property type="entry name" value="PH"/>
    <property type="match status" value="1"/>
</dbReference>
<protein>
    <submittedName>
        <fullName evidence="6">Uncharacterized protein</fullName>
    </submittedName>
</protein>
<evidence type="ECO:0000313" key="7">
    <source>
        <dbReference type="Proteomes" id="UP001162131"/>
    </source>
</evidence>
<dbReference type="Gene3D" id="1.25.40.10">
    <property type="entry name" value="Tetratricopeptide repeat domain"/>
    <property type="match status" value="1"/>
</dbReference>
<evidence type="ECO:0000256" key="3">
    <source>
        <dbReference type="SAM" id="MobiDB-lite"/>
    </source>
</evidence>
<reference evidence="6" key="1">
    <citation type="submission" date="2021-09" db="EMBL/GenBank/DDBJ databases">
        <authorList>
            <consortium name="AG Swart"/>
            <person name="Singh M."/>
            <person name="Singh A."/>
            <person name="Seah K."/>
            <person name="Emmerich C."/>
        </authorList>
    </citation>
    <scope>NUCLEOTIDE SEQUENCE</scope>
    <source>
        <strain evidence="6">ATCC30299</strain>
    </source>
</reference>
<dbReference type="Gene3D" id="2.30.29.30">
    <property type="entry name" value="Pleckstrin-homology domain (PH domain)/Phosphotyrosine-binding domain (PTB)"/>
    <property type="match status" value="1"/>
</dbReference>
<evidence type="ECO:0000313" key="6">
    <source>
        <dbReference type="EMBL" id="CAG9333448.1"/>
    </source>
</evidence>
<feature type="compositionally biased region" description="Acidic residues" evidence="3">
    <location>
        <begin position="145"/>
        <end position="168"/>
    </location>
</feature>
<dbReference type="InterPro" id="IPR011990">
    <property type="entry name" value="TPR-like_helical_dom_sf"/>
</dbReference>
<dbReference type="CDD" id="cd15466">
    <property type="entry name" value="CLU-central"/>
    <property type="match status" value="1"/>
</dbReference>